<name>A0A936K6U9_9BACT</name>
<keyword evidence="7" id="KW-0223">Dioxygenase</keyword>
<dbReference type="NCBIfam" id="TIGR01263">
    <property type="entry name" value="4HPPD"/>
    <property type="match status" value="1"/>
</dbReference>
<feature type="domain" description="VOC" evidence="6">
    <location>
        <begin position="22"/>
        <end position="148"/>
    </location>
</feature>
<keyword evidence="4 5" id="KW-0408">Iron</keyword>
<organism evidence="7 8">
    <name type="scientific">Candidatus Geothrix odensensis</name>
    <dbReference type="NCBI Taxonomy" id="2954440"/>
    <lineage>
        <taxon>Bacteria</taxon>
        <taxon>Pseudomonadati</taxon>
        <taxon>Acidobacteriota</taxon>
        <taxon>Holophagae</taxon>
        <taxon>Holophagales</taxon>
        <taxon>Holophagaceae</taxon>
        <taxon>Geothrix</taxon>
    </lineage>
</organism>
<feature type="binding site" evidence="5">
    <location>
        <position position="337"/>
    </location>
    <ligand>
        <name>Fe cation</name>
        <dbReference type="ChEBI" id="CHEBI:24875"/>
    </ligand>
</feature>
<keyword evidence="2 5" id="KW-0479">Metal-binding</keyword>
<dbReference type="InterPro" id="IPR005956">
    <property type="entry name" value="4OHPhenylPyrv_dOase"/>
</dbReference>
<dbReference type="PANTHER" id="PTHR11959">
    <property type="entry name" value="4-HYDROXYPHENYLPYRUVATE DIOXYGENASE"/>
    <property type="match status" value="1"/>
</dbReference>
<dbReference type="InterPro" id="IPR041736">
    <property type="entry name" value="4OHPhenylPyrv_dOase_N"/>
</dbReference>
<dbReference type="CDD" id="cd07250">
    <property type="entry name" value="HPPD_C_like"/>
    <property type="match status" value="1"/>
</dbReference>
<comment type="cofactor">
    <cofactor evidence="5">
        <name>Fe cation</name>
        <dbReference type="ChEBI" id="CHEBI:24875"/>
    </cofactor>
    <text evidence="5">Binds 1 Fe cation per subunit.</text>
</comment>
<dbReference type="GO" id="GO:0003868">
    <property type="term" value="F:4-hydroxyphenylpyruvate dioxygenase activity"/>
    <property type="evidence" value="ECO:0007669"/>
    <property type="project" value="UniProtKB-EC"/>
</dbReference>
<feature type="binding site" evidence="5">
    <location>
        <position position="256"/>
    </location>
    <ligand>
        <name>Fe cation</name>
        <dbReference type="ChEBI" id="CHEBI:24875"/>
    </ligand>
</feature>
<reference evidence="7 8" key="1">
    <citation type="submission" date="2020-10" db="EMBL/GenBank/DDBJ databases">
        <title>Connecting structure to function with the recovery of over 1000 high-quality activated sludge metagenome-assembled genomes encoding full-length rRNA genes using long-read sequencing.</title>
        <authorList>
            <person name="Singleton C.M."/>
            <person name="Petriglieri F."/>
            <person name="Kristensen J.M."/>
            <person name="Kirkegaard R.H."/>
            <person name="Michaelsen T.Y."/>
            <person name="Andersen M.H."/>
            <person name="Karst S.M."/>
            <person name="Dueholm M.S."/>
            <person name="Nielsen P.H."/>
            <person name="Albertsen M."/>
        </authorList>
    </citation>
    <scope>NUCLEOTIDE SEQUENCE [LARGE SCALE GENOMIC DNA]</scope>
    <source>
        <strain evidence="7">OdNE_18-Q3-R46-58_MAXAC.008</strain>
    </source>
</reference>
<dbReference type="PIRSF" id="PIRSF009283">
    <property type="entry name" value="HPP_dOase"/>
    <property type="match status" value="1"/>
</dbReference>
<evidence type="ECO:0000256" key="3">
    <source>
        <dbReference type="ARBA" id="ARBA00022737"/>
    </source>
</evidence>
<dbReference type="CDD" id="cd08342">
    <property type="entry name" value="HPPD_N_like"/>
    <property type="match status" value="1"/>
</dbReference>
<dbReference type="PROSITE" id="PS51819">
    <property type="entry name" value="VOC"/>
    <property type="match status" value="2"/>
</dbReference>
<protein>
    <submittedName>
        <fullName evidence="7">4-hydroxyphenylpyruvate dioxygenase</fullName>
        <ecNumber evidence="7">1.13.11.27</ecNumber>
    </submittedName>
</protein>
<evidence type="ECO:0000256" key="5">
    <source>
        <dbReference type="PIRSR" id="PIRSR009283-1"/>
    </source>
</evidence>
<evidence type="ECO:0000313" key="8">
    <source>
        <dbReference type="Proteomes" id="UP000709959"/>
    </source>
</evidence>
<dbReference type="InterPro" id="IPR041735">
    <property type="entry name" value="4OHPhenylPyrv_dOase_C"/>
</dbReference>
<dbReference type="Pfam" id="PF00903">
    <property type="entry name" value="Glyoxalase"/>
    <property type="match status" value="1"/>
</dbReference>
<dbReference type="AlphaFoldDB" id="A0A936K6U9"/>
<dbReference type="EC" id="1.13.11.27" evidence="7"/>
<accession>A0A936K6U9</accession>
<gene>
    <name evidence="7" type="primary">hppD</name>
    <name evidence="7" type="ORF">IPN91_12810</name>
</gene>
<dbReference type="EMBL" id="JADKCH010000019">
    <property type="protein sequence ID" value="MBK8573486.1"/>
    <property type="molecule type" value="Genomic_DNA"/>
</dbReference>
<proteinExistence type="inferred from homology"/>
<dbReference type="InterPro" id="IPR004360">
    <property type="entry name" value="Glyas_Fos-R_dOase_dom"/>
</dbReference>
<evidence type="ECO:0000256" key="1">
    <source>
        <dbReference type="ARBA" id="ARBA00005877"/>
    </source>
</evidence>
<dbReference type="GO" id="GO:0046872">
    <property type="term" value="F:metal ion binding"/>
    <property type="evidence" value="ECO:0007669"/>
    <property type="project" value="UniProtKB-KW"/>
</dbReference>
<dbReference type="Proteomes" id="UP000709959">
    <property type="component" value="Unassembled WGS sequence"/>
</dbReference>
<dbReference type="PANTHER" id="PTHR11959:SF1">
    <property type="entry name" value="4-HYDROXYPHENYLPYRUVATE DIOXYGENASE"/>
    <property type="match status" value="1"/>
</dbReference>
<keyword evidence="7" id="KW-0560">Oxidoreductase</keyword>
<dbReference type="SUPFAM" id="SSF54593">
    <property type="entry name" value="Glyoxalase/Bleomycin resistance protein/Dihydroxybiphenyl dioxygenase"/>
    <property type="match status" value="1"/>
</dbReference>
<dbReference type="GO" id="GO:0006572">
    <property type="term" value="P:L-tyrosine catabolic process"/>
    <property type="evidence" value="ECO:0007669"/>
    <property type="project" value="TreeGrafter"/>
</dbReference>
<dbReference type="Gene3D" id="3.10.180.10">
    <property type="entry name" value="2,3-Dihydroxybiphenyl 1,2-Dioxygenase, domain 1"/>
    <property type="match status" value="2"/>
</dbReference>
<comment type="caution">
    <text evidence="7">The sequence shown here is derived from an EMBL/GenBank/DDBJ whole genome shotgun (WGS) entry which is preliminary data.</text>
</comment>
<dbReference type="InterPro" id="IPR029068">
    <property type="entry name" value="Glyas_Bleomycin-R_OHBP_Dase"/>
</dbReference>
<evidence type="ECO:0000259" key="6">
    <source>
        <dbReference type="PROSITE" id="PS51819"/>
    </source>
</evidence>
<feature type="binding site" evidence="5">
    <location>
        <position position="177"/>
    </location>
    <ligand>
        <name>Fe cation</name>
        <dbReference type="ChEBI" id="CHEBI:24875"/>
    </ligand>
</feature>
<feature type="domain" description="VOC" evidence="6">
    <location>
        <begin position="174"/>
        <end position="328"/>
    </location>
</feature>
<evidence type="ECO:0000313" key="7">
    <source>
        <dbReference type="EMBL" id="MBK8573486.1"/>
    </source>
</evidence>
<keyword evidence="3" id="KW-0677">Repeat</keyword>
<dbReference type="InterPro" id="IPR037523">
    <property type="entry name" value="VOC_core"/>
</dbReference>
<dbReference type="Pfam" id="PF14696">
    <property type="entry name" value="Glyoxalase_5"/>
    <property type="match status" value="1"/>
</dbReference>
<comment type="similarity">
    <text evidence="1">Belongs to the 4HPPD family.</text>
</comment>
<evidence type="ECO:0000256" key="4">
    <source>
        <dbReference type="ARBA" id="ARBA00023004"/>
    </source>
</evidence>
<evidence type="ECO:0000256" key="2">
    <source>
        <dbReference type="ARBA" id="ARBA00022723"/>
    </source>
</evidence>
<sequence length="369" mass="41181">MSTPSFDLSTPVAGHAATNPLGLSRIDHFQLTGSIDKLDPLYRRLGFERVAVGRYAWGCVVHLRQQRMDVLIFEANATHPAGRYFEAHGEGVCALNFVVEDLEVALEQARARGARVMLEPQVHELGGGTLRFAAIQGVGEVWNYLVERKGDLDTFWPGLVAEAAPAFCDPGLVRVDHLTNNVGPGEMDPLVDFYERVYGFGVTREFHIRGALGTGLDSKVVQSSNNQVIIPINQPTDEKSQVQEYVTRHKGQGVQHIAMSTNDIFHTLRTLREQGFQFLRVPDTYYDMLPSRVARGGYTVREDFSAVKEMGVQIDGDETGYLLQIFSEDQIGPLFFEIIQRRGNMGFGEGNFQALYDSIELDQKKRGVL</sequence>